<evidence type="ECO:0000259" key="4">
    <source>
        <dbReference type="Pfam" id="PF13490"/>
    </source>
</evidence>
<keyword evidence="2" id="KW-0804">Transcription</keyword>
<accession>A0A345SWN1</accession>
<dbReference type="AlphaFoldDB" id="A0A345SWN1"/>
<organism evidence="5 6">
    <name type="scientific">Peterkaempfera bronchialis</name>
    <dbReference type="NCBI Taxonomy" id="2126346"/>
    <lineage>
        <taxon>Bacteria</taxon>
        <taxon>Bacillati</taxon>
        <taxon>Actinomycetota</taxon>
        <taxon>Actinomycetes</taxon>
        <taxon>Kitasatosporales</taxon>
        <taxon>Streptomycetaceae</taxon>
        <taxon>Peterkaempfera</taxon>
    </lineage>
</organism>
<proteinExistence type="predicted"/>
<evidence type="ECO:0000256" key="2">
    <source>
        <dbReference type="ARBA" id="ARBA00023163"/>
    </source>
</evidence>
<evidence type="ECO:0000313" key="6">
    <source>
        <dbReference type="Proteomes" id="UP000249340"/>
    </source>
</evidence>
<evidence type="ECO:0000256" key="1">
    <source>
        <dbReference type="ARBA" id="ARBA00023015"/>
    </source>
</evidence>
<dbReference type="InterPro" id="IPR027383">
    <property type="entry name" value="Znf_put"/>
</dbReference>
<dbReference type="InterPro" id="IPR024344">
    <property type="entry name" value="MDMPI_metal-binding"/>
</dbReference>
<dbReference type="InterPro" id="IPR034660">
    <property type="entry name" value="DinB/YfiT-like"/>
</dbReference>
<feature type="domain" description="Putative zinc-finger" evidence="4">
    <location>
        <begin position="16"/>
        <end position="48"/>
    </location>
</feature>
<feature type="domain" description="Mycothiol-dependent maleylpyruvate isomerase metal-binding" evidence="3">
    <location>
        <begin position="99"/>
        <end position="252"/>
    </location>
</feature>
<dbReference type="Gene3D" id="1.20.120.450">
    <property type="entry name" value="dinb family like domain"/>
    <property type="match status" value="1"/>
</dbReference>
<dbReference type="GO" id="GO:0046872">
    <property type="term" value="F:metal ion binding"/>
    <property type="evidence" value="ECO:0007669"/>
    <property type="project" value="InterPro"/>
</dbReference>
<dbReference type="Proteomes" id="UP000249340">
    <property type="component" value="Chromosome"/>
</dbReference>
<keyword evidence="1" id="KW-0805">Transcription regulation</keyword>
<dbReference type="RefSeq" id="WP_111491790.1">
    <property type="nucleotide sequence ID" value="NZ_CP031264.1"/>
</dbReference>
<evidence type="ECO:0000259" key="3">
    <source>
        <dbReference type="Pfam" id="PF11716"/>
    </source>
</evidence>
<dbReference type="Pfam" id="PF13490">
    <property type="entry name" value="zf-HC2"/>
    <property type="match status" value="1"/>
</dbReference>
<dbReference type="KEGG" id="stri:C7M71_012465"/>
<evidence type="ECO:0000313" key="5">
    <source>
        <dbReference type="EMBL" id="AXI78136.1"/>
    </source>
</evidence>
<reference evidence="6" key="1">
    <citation type="submission" date="2018-07" db="EMBL/GenBank/DDBJ databases">
        <title>Streptacidiphilus bronchialis DSM 106435 chromosome.</title>
        <authorList>
            <person name="Batra D."/>
            <person name="Gulvik C.A."/>
        </authorList>
    </citation>
    <scope>NUCLEOTIDE SEQUENCE [LARGE SCALE GENOMIC DNA]</scope>
    <source>
        <strain evidence="6">DSM 106435</strain>
    </source>
</reference>
<dbReference type="SUPFAM" id="SSF109854">
    <property type="entry name" value="DinB/YfiT-like putative metalloenzymes"/>
    <property type="match status" value="1"/>
</dbReference>
<keyword evidence="6" id="KW-1185">Reference proteome</keyword>
<name>A0A345SWN1_9ACTN</name>
<dbReference type="InterPro" id="IPR041916">
    <property type="entry name" value="Anti_sigma_zinc_sf"/>
</dbReference>
<dbReference type="EMBL" id="CP031264">
    <property type="protein sequence ID" value="AXI78136.1"/>
    <property type="molecule type" value="Genomic_DNA"/>
</dbReference>
<gene>
    <name evidence="5" type="ORF">C7M71_012465</name>
</gene>
<protein>
    <submittedName>
        <fullName evidence="5">MDMPI N domain containing protein</fullName>
    </submittedName>
</protein>
<dbReference type="OrthoDB" id="4321761at2"/>
<sequence>MTAPAAAPLPPDEHEAVRGLLGAWALDACPPDETALLEDHLTGCAPCATEAARLRDAAGWLSADEPLDPVPELRSQVLEGCLGRRVPDVRVPGWASPYAAETAKLDALLRDLGPSEWLERAEVPWHGGTEWWLPAEVLCHLAAVDGFVGRAYGMDDLVPGGDAAPEPEPEPDRPWAAVSDRTERLISAHGRRAPEAVRALWREQTRALVRAAALAGPDGGGVAVDYGDVRIPARDAFVDRAFECWIHADDVARAVDYPYEPPSARHLRQMIDLAARMLPAALDGLRGGPHGGAEAGAEAANGRPRVVKLVIEGPAAGEWLIPLGAAEPPADAGPPPDSEPVASLAVDGLEFCYLAAAHRDPDRMAVGQHGDSAAVREMLHAAPLLSRP</sequence>
<dbReference type="Gene3D" id="1.10.10.1320">
    <property type="entry name" value="Anti-sigma factor, zinc-finger domain"/>
    <property type="match status" value="1"/>
</dbReference>
<dbReference type="Pfam" id="PF11716">
    <property type="entry name" value="MDMPI_N"/>
    <property type="match status" value="1"/>
</dbReference>